<dbReference type="InterPro" id="IPR025164">
    <property type="entry name" value="Toastrack_DUF4097"/>
</dbReference>
<dbReference type="Proteomes" id="UP000683246">
    <property type="component" value="Chromosome"/>
</dbReference>
<dbReference type="Gene3D" id="2.160.20.120">
    <property type="match status" value="1"/>
</dbReference>
<evidence type="ECO:0000259" key="2">
    <source>
        <dbReference type="Pfam" id="PF13349"/>
    </source>
</evidence>
<dbReference type="RefSeq" id="WP_212696856.1">
    <property type="nucleotide sequence ID" value="NZ_CP058649.1"/>
</dbReference>
<dbReference type="EMBL" id="CP058649">
    <property type="protein sequence ID" value="QUI21386.1"/>
    <property type="molecule type" value="Genomic_DNA"/>
</dbReference>
<name>A0A8J8SFA8_9FIRM</name>
<accession>A0A8J8SFA8</accession>
<keyword evidence="4" id="KW-1185">Reference proteome</keyword>
<evidence type="ECO:0000313" key="3">
    <source>
        <dbReference type="EMBL" id="QUI21386.1"/>
    </source>
</evidence>
<proteinExistence type="predicted"/>
<sequence length="330" mass="34789">MKKYMKLIISVAIGIVIVGIIAIWAGSSMIARQANLSRATTHEDAYPISEIKSITADCDSLNIKAYDVDGDELTLSWVETKDIHFKTVNNNGDLSITYHNELRWVDHLIPRIVDESLYTLVIGVPADYSGSLSLMSISGEVIVENISAGADIHLSAGSGSLELNNIDSGSDITLSISSGRLKASNMSSEGSIAIRAGSGKIEANQIALNGDFSAKGSSGWIEISALRGASTADLLTTSGRMTFSEIAVDALTAKTGSGKMRFDNIVAKKSISLRAGSGDIDGSIKDSAGKFTISTSTFSGKNNLPDNISIGEKTLTVETGSGDIDIIFLD</sequence>
<evidence type="ECO:0000313" key="4">
    <source>
        <dbReference type="Proteomes" id="UP000683246"/>
    </source>
</evidence>
<reference evidence="3" key="1">
    <citation type="submission" date="2020-07" db="EMBL/GenBank/DDBJ databases">
        <title>Vallitalea pronyensis genome.</title>
        <authorList>
            <person name="Postec A."/>
        </authorList>
    </citation>
    <scope>NUCLEOTIDE SEQUENCE</scope>
    <source>
        <strain evidence="3">FatNI3</strain>
    </source>
</reference>
<protein>
    <submittedName>
        <fullName evidence="3">DUF4097 family beta strand repeat protein</fullName>
    </submittedName>
</protein>
<evidence type="ECO:0000256" key="1">
    <source>
        <dbReference type="SAM" id="Phobius"/>
    </source>
</evidence>
<keyword evidence="1" id="KW-0812">Transmembrane</keyword>
<dbReference type="KEGG" id="vpy:HZI73_03390"/>
<keyword evidence="1" id="KW-1133">Transmembrane helix</keyword>
<dbReference type="AlphaFoldDB" id="A0A8J8SFA8"/>
<feature type="domain" description="DUF4097" evidence="2">
    <location>
        <begin position="171"/>
        <end position="326"/>
    </location>
</feature>
<feature type="transmembrane region" description="Helical" evidence="1">
    <location>
        <begin position="7"/>
        <end position="26"/>
    </location>
</feature>
<gene>
    <name evidence="3" type="ORF">HZI73_03390</name>
</gene>
<dbReference type="Pfam" id="PF13349">
    <property type="entry name" value="DUF4097"/>
    <property type="match status" value="1"/>
</dbReference>
<organism evidence="3 4">
    <name type="scientific">Vallitalea pronyensis</name>
    <dbReference type="NCBI Taxonomy" id="1348613"/>
    <lineage>
        <taxon>Bacteria</taxon>
        <taxon>Bacillati</taxon>
        <taxon>Bacillota</taxon>
        <taxon>Clostridia</taxon>
        <taxon>Lachnospirales</taxon>
        <taxon>Vallitaleaceae</taxon>
        <taxon>Vallitalea</taxon>
    </lineage>
</organism>
<keyword evidence="1" id="KW-0472">Membrane</keyword>